<accession>A0ABS8WAZ1</accession>
<dbReference type="Proteomes" id="UP001201273">
    <property type="component" value="Unassembled WGS sequence"/>
</dbReference>
<name>A0ABS8WAZ1_9GAMM</name>
<proteinExistence type="predicted"/>
<dbReference type="EMBL" id="JAIMJA010000012">
    <property type="protein sequence ID" value="MCE2595645.1"/>
    <property type="molecule type" value="Genomic_DNA"/>
</dbReference>
<keyword evidence="4" id="KW-1185">Reference proteome</keyword>
<evidence type="ECO:0000256" key="1">
    <source>
        <dbReference type="ARBA" id="ARBA00022723"/>
    </source>
</evidence>
<dbReference type="SUPFAM" id="SSF56529">
    <property type="entry name" value="FAH"/>
    <property type="match status" value="1"/>
</dbReference>
<evidence type="ECO:0000313" key="3">
    <source>
        <dbReference type="EMBL" id="MCE2595645.1"/>
    </source>
</evidence>
<dbReference type="PANTHER" id="PTHR11820:SF7">
    <property type="entry name" value="ACYLPYRUVASE FAHD1, MITOCHONDRIAL"/>
    <property type="match status" value="1"/>
</dbReference>
<dbReference type="Gene3D" id="3.90.850.10">
    <property type="entry name" value="Fumarylacetoacetase-like, C-terminal domain"/>
    <property type="match status" value="1"/>
</dbReference>
<dbReference type="Pfam" id="PF01557">
    <property type="entry name" value="FAA_hydrolase"/>
    <property type="match status" value="1"/>
</dbReference>
<dbReference type="InterPro" id="IPR011234">
    <property type="entry name" value="Fumarylacetoacetase-like_C"/>
</dbReference>
<protein>
    <submittedName>
        <fullName evidence="3">Fumarylacetoacetate hydrolase family protein</fullName>
    </submittedName>
</protein>
<dbReference type="GO" id="GO:0016787">
    <property type="term" value="F:hydrolase activity"/>
    <property type="evidence" value="ECO:0007669"/>
    <property type="project" value="UniProtKB-KW"/>
</dbReference>
<dbReference type="RefSeq" id="WP_233053159.1">
    <property type="nucleotide sequence ID" value="NZ_CP170335.1"/>
</dbReference>
<keyword evidence="1" id="KW-0479">Metal-binding</keyword>
<evidence type="ECO:0000313" key="4">
    <source>
        <dbReference type="Proteomes" id="UP001201273"/>
    </source>
</evidence>
<keyword evidence="3" id="KW-0378">Hydrolase</keyword>
<dbReference type="PANTHER" id="PTHR11820">
    <property type="entry name" value="ACYLPYRUVASE"/>
    <property type="match status" value="1"/>
</dbReference>
<comment type="caution">
    <text evidence="3">The sequence shown here is derived from an EMBL/GenBank/DDBJ whole genome shotgun (WGS) entry which is preliminary data.</text>
</comment>
<gene>
    <name evidence="3" type="ORF">K6Y31_12525</name>
</gene>
<evidence type="ECO:0000259" key="2">
    <source>
        <dbReference type="Pfam" id="PF01557"/>
    </source>
</evidence>
<feature type="domain" description="Fumarylacetoacetase-like C-terminal" evidence="2">
    <location>
        <begin position="15"/>
        <end position="185"/>
    </location>
</feature>
<sequence length="203" mass="22360">MNGVLVDGETVYPSKVVCIGRNYVAHIQELGNETPDNPVIFVKPNSAIARELCTSADDEVHYEAEITFAIQSGQLLAVGVGLDLTKRALQSSLKAKGLPWERAKAFDKSAVFSQFVPFKGDVSELRMELYINEQLIQLATYDLMIHKPADIVAEVSSFMTLNDSDLLMTGTPKGVGKLNVGDQFVGKIFQQKTLLVEHSWQVT</sequence>
<organism evidence="3 4">
    <name type="scientific">Motilimonas cestriensis</name>
    <dbReference type="NCBI Taxonomy" id="2742685"/>
    <lineage>
        <taxon>Bacteria</taxon>
        <taxon>Pseudomonadati</taxon>
        <taxon>Pseudomonadota</taxon>
        <taxon>Gammaproteobacteria</taxon>
        <taxon>Alteromonadales</taxon>
        <taxon>Alteromonadales genera incertae sedis</taxon>
        <taxon>Motilimonas</taxon>
    </lineage>
</organism>
<dbReference type="InterPro" id="IPR036663">
    <property type="entry name" value="Fumarylacetoacetase_C_sf"/>
</dbReference>
<reference evidence="3 4" key="1">
    <citation type="journal article" date="2022" name="Environ. Microbiol. Rep.">
        <title>Eco-phylogenetic analyses reveal divergent evolution of vitamin B12 metabolism in the marine bacterial family 'Psychromonadaceae'.</title>
        <authorList>
            <person name="Jin X."/>
            <person name="Yang Y."/>
            <person name="Cao H."/>
            <person name="Gao B."/>
            <person name="Zhao Z."/>
        </authorList>
    </citation>
    <scope>NUCLEOTIDE SEQUENCE [LARGE SCALE GENOMIC DNA]</scope>
    <source>
        <strain evidence="3 4">MKS20</strain>
    </source>
</reference>